<organism evidence="1">
    <name type="scientific">Arundo donax</name>
    <name type="common">Giant reed</name>
    <name type="synonym">Donax arundinaceus</name>
    <dbReference type="NCBI Taxonomy" id="35708"/>
    <lineage>
        <taxon>Eukaryota</taxon>
        <taxon>Viridiplantae</taxon>
        <taxon>Streptophyta</taxon>
        <taxon>Embryophyta</taxon>
        <taxon>Tracheophyta</taxon>
        <taxon>Spermatophyta</taxon>
        <taxon>Magnoliopsida</taxon>
        <taxon>Liliopsida</taxon>
        <taxon>Poales</taxon>
        <taxon>Poaceae</taxon>
        <taxon>PACMAD clade</taxon>
        <taxon>Arundinoideae</taxon>
        <taxon>Arundineae</taxon>
        <taxon>Arundo</taxon>
    </lineage>
</organism>
<name>A0A0A8YPV5_ARUDO</name>
<dbReference type="AlphaFoldDB" id="A0A0A8YPV5"/>
<protein>
    <submittedName>
        <fullName evidence="1">Uncharacterized protein</fullName>
    </submittedName>
</protein>
<reference evidence="1" key="2">
    <citation type="journal article" date="2015" name="Data Brief">
        <title>Shoot transcriptome of the giant reed, Arundo donax.</title>
        <authorList>
            <person name="Barrero R.A."/>
            <person name="Guerrero F.D."/>
            <person name="Moolhuijzen P."/>
            <person name="Goolsby J.A."/>
            <person name="Tidwell J."/>
            <person name="Bellgard S.E."/>
            <person name="Bellgard M.I."/>
        </authorList>
    </citation>
    <scope>NUCLEOTIDE SEQUENCE</scope>
    <source>
        <tissue evidence="1">Shoot tissue taken approximately 20 cm above the soil surface</tissue>
    </source>
</reference>
<accession>A0A0A8YPV5</accession>
<proteinExistence type="predicted"/>
<sequence>MDFYCCANSFHHCISDKQNNLSIYETFFGCKLFCAMKV</sequence>
<reference evidence="1" key="1">
    <citation type="submission" date="2014-09" db="EMBL/GenBank/DDBJ databases">
        <authorList>
            <person name="Magalhaes I.L.F."/>
            <person name="Oliveira U."/>
            <person name="Santos F.R."/>
            <person name="Vidigal T.H.D.A."/>
            <person name="Brescovit A.D."/>
            <person name="Santos A.J."/>
        </authorList>
    </citation>
    <scope>NUCLEOTIDE SEQUENCE</scope>
    <source>
        <tissue evidence="1">Shoot tissue taken approximately 20 cm above the soil surface</tissue>
    </source>
</reference>
<dbReference type="EMBL" id="GBRH01269564">
    <property type="protein sequence ID" value="JAD28331.1"/>
    <property type="molecule type" value="Transcribed_RNA"/>
</dbReference>
<evidence type="ECO:0000313" key="1">
    <source>
        <dbReference type="EMBL" id="JAD28331.1"/>
    </source>
</evidence>